<dbReference type="Proteomes" id="UP000430692">
    <property type="component" value="Unassembled WGS sequence"/>
</dbReference>
<dbReference type="PROSITE" id="PS50937">
    <property type="entry name" value="HTH_MERR_2"/>
    <property type="match status" value="1"/>
</dbReference>
<proteinExistence type="predicted"/>
<keyword evidence="1" id="KW-0678">Repressor</keyword>
<evidence type="ECO:0000313" key="8">
    <source>
        <dbReference type="Proteomes" id="UP000430692"/>
    </source>
</evidence>
<dbReference type="PROSITE" id="PS00552">
    <property type="entry name" value="HTH_MERR_1"/>
    <property type="match status" value="1"/>
</dbReference>
<dbReference type="InterPro" id="IPR047057">
    <property type="entry name" value="MerR_fam"/>
</dbReference>
<keyword evidence="3" id="KW-0238">DNA-binding</keyword>
<dbReference type="EMBL" id="WUUL01000002">
    <property type="protein sequence ID" value="MXQ52898.1"/>
    <property type="molecule type" value="Genomic_DNA"/>
</dbReference>
<dbReference type="PANTHER" id="PTHR30204:SF69">
    <property type="entry name" value="MERR-FAMILY TRANSCRIPTIONAL REGULATOR"/>
    <property type="match status" value="1"/>
</dbReference>
<reference evidence="7 8" key="1">
    <citation type="submission" date="2019-12" db="EMBL/GenBank/DDBJ databases">
        <title>Whole-genome analyses of novel actinobacteria.</title>
        <authorList>
            <person name="Sahin N."/>
            <person name="Saygin H."/>
        </authorList>
    </citation>
    <scope>NUCLEOTIDE SEQUENCE [LARGE SCALE GENOMIC DNA]</scope>
    <source>
        <strain evidence="7 8">KC615</strain>
    </source>
</reference>
<organism evidence="7 8">
    <name type="scientific">Shimazuella alba</name>
    <dbReference type="NCBI Taxonomy" id="2690964"/>
    <lineage>
        <taxon>Bacteria</taxon>
        <taxon>Bacillati</taxon>
        <taxon>Bacillota</taxon>
        <taxon>Bacilli</taxon>
        <taxon>Bacillales</taxon>
        <taxon>Thermoactinomycetaceae</taxon>
        <taxon>Shimazuella</taxon>
    </lineage>
</organism>
<keyword evidence="8" id="KW-1185">Reference proteome</keyword>
<dbReference type="SUPFAM" id="SSF46955">
    <property type="entry name" value="Putative DNA-binding domain"/>
    <property type="match status" value="1"/>
</dbReference>
<dbReference type="GO" id="GO:0003677">
    <property type="term" value="F:DNA binding"/>
    <property type="evidence" value="ECO:0007669"/>
    <property type="project" value="UniProtKB-KW"/>
</dbReference>
<dbReference type="RefSeq" id="WP_160800239.1">
    <property type="nucleotide sequence ID" value="NZ_WUUL01000002.1"/>
</dbReference>
<keyword evidence="4" id="KW-0804">Transcription</keyword>
<dbReference type="GO" id="GO:0003700">
    <property type="term" value="F:DNA-binding transcription factor activity"/>
    <property type="evidence" value="ECO:0007669"/>
    <property type="project" value="InterPro"/>
</dbReference>
<feature type="coiled-coil region" evidence="5">
    <location>
        <begin position="81"/>
        <end position="108"/>
    </location>
</feature>
<dbReference type="Pfam" id="PF13411">
    <property type="entry name" value="MerR_1"/>
    <property type="match status" value="1"/>
</dbReference>
<evidence type="ECO:0000259" key="6">
    <source>
        <dbReference type="PROSITE" id="PS50937"/>
    </source>
</evidence>
<protein>
    <submittedName>
        <fullName evidence="7">MerR family transcriptional regulator</fullName>
    </submittedName>
</protein>
<dbReference type="Gene3D" id="1.10.1660.10">
    <property type="match status" value="1"/>
</dbReference>
<dbReference type="SMART" id="SM00422">
    <property type="entry name" value="HTH_MERR"/>
    <property type="match status" value="1"/>
</dbReference>
<evidence type="ECO:0000256" key="1">
    <source>
        <dbReference type="ARBA" id="ARBA00022491"/>
    </source>
</evidence>
<accession>A0A6I4VR67</accession>
<sequence>MFSTGELAKKANISRRALHYYDEIGLLKPTKTDDKHYRYYDQHALVQLQEILLLKSIGFTLDQIKQFQYRSKRITYKENIVHSIQEQIDQVQNEKERLERKLYYLRTTLHTIQLKGGQVDPKDIFDLIQLLEDRKMENGVVSATFHDDYFTEEEKTILKQLPVVGSDNPTVTVMIELAEQIRKNLHLSPQSTHMQQIAKQLHEINLQLFQNDTSLAEKYWERIKPDKGQSPYVYGLDQTLMDYIDEMYTYFIQQQERAQDER</sequence>
<dbReference type="InterPro" id="IPR000551">
    <property type="entry name" value="MerR-type_HTH_dom"/>
</dbReference>
<feature type="domain" description="HTH merR-type" evidence="6">
    <location>
        <begin position="1"/>
        <end position="70"/>
    </location>
</feature>
<keyword evidence="2" id="KW-0805">Transcription regulation</keyword>
<evidence type="ECO:0000256" key="2">
    <source>
        <dbReference type="ARBA" id="ARBA00023015"/>
    </source>
</evidence>
<gene>
    <name evidence="7" type="ORF">GSM42_03945</name>
</gene>
<dbReference type="AlphaFoldDB" id="A0A6I4VR67"/>
<comment type="caution">
    <text evidence="7">The sequence shown here is derived from an EMBL/GenBank/DDBJ whole genome shotgun (WGS) entry which is preliminary data.</text>
</comment>
<evidence type="ECO:0000256" key="4">
    <source>
        <dbReference type="ARBA" id="ARBA00023163"/>
    </source>
</evidence>
<evidence type="ECO:0000313" key="7">
    <source>
        <dbReference type="EMBL" id="MXQ52898.1"/>
    </source>
</evidence>
<dbReference type="PANTHER" id="PTHR30204">
    <property type="entry name" value="REDOX-CYCLING DRUG-SENSING TRANSCRIPTIONAL ACTIVATOR SOXR"/>
    <property type="match status" value="1"/>
</dbReference>
<dbReference type="InterPro" id="IPR009061">
    <property type="entry name" value="DNA-bd_dom_put_sf"/>
</dbReference>
<dbReference type="CDD" id="cd01106">
    <property type="entry name" value="HTH_TipAL-Mta"/>
    <property type="match status" value="1"/>
</dbReference>
<evidence type="ECO:0000256" key="3">
    <source>
        <dbReference type="ARBA" id="ARBA00023125"/>
    </source>
</evidence>
<name>A0A6I4VR67_9BACL</name>
<evidence type="ECO:0000256" key="5">
    <source>
        <dbReference type="SAM" id="Coils"/>
    </source>
</evidence>
<keyword evidence="5" id="KW-0175">Coiled coil</keyword>